<organism evidence="3 4">
    <name type="scientific">Fulvivirga imtechensis AK7</name>
    <dbReference type="NCBI Taxonomy" id="1237149"/>
    <lineage>
        <taxon>Bacteria</taxon>
        <taxon>Pseudomonadati</taxon>
        <taxon>Bacteroidota</taxon>
        <taxon>Cytophagia</taxon>
        <taxon>Cytophagales</taxon>
        <taxon>Fulvivirgaceae</taxon>
        <taxon>Fulvivirga</taxon>
    </lineage>
</organism>
<proteinExistence type="predicted"/>
<dbReference type="InterPro" id="IPR003961">
    <property type="entry name" value="FN3_dom"/>
</dbReference>
<dbReference type="Proteomes" id="UP000011135">
    <property type="component" value="Unassembled WGS sequence"/>
</dbReference>
<feature type="region of interest" description="Disordered" evidence="1">
    <location>
        <begin position="1"/>
        <end position="32"/>
    </location>
</feature>
<dbReference type="EMBL" id="AMZN01000093">
    <property type="protein sequence ID" value="ELR68762.1"/>
    <property type="molecule type" value="Genomic_DNA"/>
</dbReference>
<evidence type="ECO:0000313" key="3">
    <source>
        <dbReference type="EMBL" id="ELR68762.1"/>
    </source>
</evidence>
<dbReference type="InterPro" id="IPR036116">
    <property type="entry name" value="FN3_sf"/>
</dbReference>
<dbReference type="InterPro" id="IPR013783">
    <property type="entry name" value="Ig-like_fold"/>
</dbReference>
<dbReference type="Pfam" id="PF18962">
    <property type="entry name" value="Por_Secre_tail"/>
    <property type="match status" value="1"/>
</dbReference>
<evidence type="ECO:0000256" key="1">
    <source>
        <dbReference type="SAM" id="MobiDB-lite"/>
    </source>
</evidence>
<dbReference type="AlphaFoldDB" id="L8JN36"/>
<sequence length="286" mass="31829">MTEITIYDNGEVDDGGGDGGGGSTEGPTTPTNVSIKDVGEHFFRLEWDYSSSSNSTVSGYRVYLGTEYYSFMTVEGWKNYADIPIPCSGNESYSVKAYDAEGVHSGRSEFVYFNSQDDFMLENDLTADRNVAFFASNNIHLKPGFRFKAVDNDYAFYGSVGQCSSSSSGKINSYGQVRDSIPQIVSNYRPATSVNKRVVRLNKTHQEVVVYPNPSKGAINVMSFYDRPKTVHLSIINLQGKVLLEQNFTEVTSINEVIDLSHLSHGLYILRLEVDTVAYNERITIK</sequence>
<reference evidence="3 4" key="1">
    <citation type="submission" date="2012-12" db="EMBL/GenBank/DDBJ databases">
        <title>Genome assembly of Fulvivirga imtechensis AK7.</title>
        <authorList>
            <person name="Nupur N."/>
            <person name="Khatri I."/>
            <person name="Kumar R."/>
            <person name="Subramanian S."/>
            <person name="Pinnaka A."/>
        </authorList>
    </citation>
    <scope>NUCLEOTIDE SEQUENCE [LARGE SCALE GENOMIC DNA]</scope>
    <source>
        <strain evidence="3 4">AK7</strain>
    </source>
</reference>
<evidence type="ECO:0000259" key="2">
    <source>
        <dbReference type="PROSITE" id="PS50853"/>
    </source>
</evidence>
<accession>L8JN36</accession>
<dbReference type="RefSeq" id="WP_009582934.1">
    <property type="nucleotide sequence ID" value="NZ_AMZN01000093.1"/>
</dbReference>
<dbReference type="STRING" id="1237149.C900_05858"/>
<dbReference type="OrthoDB" id="614750at2"/>
<protein>
    <recommendedName>
        <fullName evidence="2">Fibronectin type-III domain-containing protein</fullName>
    </recommendedName>
</protein>
<feature type="domain" description="Fibronectin type-III" evidence="2">
    <location>
        <begin position="29"/>
        <end position="118"/>
    </location>
</feature>
<comment type="caution">
    <text evidence="3">The sequence shown here is derived from an EMBL/GenBank/DDBJ whole genome shotgun (WGS) entry which is preliminary data.</text>
</comment>
<keyword evidence="4" id="KW-1185">Reference proteome</keyword>
<gene>
    <name evidence="3" type="ORF">C900_05858</name>
</gene>
<name>L8JN36_9BACT</name>
<dbReference type="NCBIfam" id="TIGR04183">
    <property type="entry name" value="Por_Secre_tail"/>
    <property type="match status" value="1"/>
</dbReference>
<dbReference type="InterPro" id="IPR026444">
    <property type="entry name" value="Secre_tail"/>
</dbReference>
<dbReference type="Gene3D" id="2.60.40.3080">
    <property type="match status" value="1"/>
</dbReference>
<dbReference type="Gene3D" id="2.60.40.10">
    <property type="entry name" value="Immunoglobulins"/>
    <property type="match status" value="1"/>
</dbReference>
<evidence type="ECO:0000313" key="4">
    <source>
        <dbReference type="Proteomes" id="UP000011135"/>
    </source>
</evidence>
<dbReference type="PROSITE" id="PS50853">
    <property type="entry name" value="FN3"/>
    <property type="match status" value="1"/>
</dbReference>
<dbReference type="eggNOG" id="COG3291">
    <property type="taxonomic scope" value="Bacteria"/>
</dbReference>
<dbReference type="SUPFAM" id="SSF49265">
    <property type="entry name" value="Fibronectin type III"/>
    <property type="match status" value="1"/>
</dbReference>